<name>F9W868_TRYCI</name>
<dbReference type="InterPro" id="IPR011990">
    <property type="entry name" value="TPR-like_helical_dom_sf"/>
</dbReference>
<dbReference type="Proteomes" id="UP000000702">
    <property type="component" value="Unassembled WGS sequence"/>
</dbReference>
<evidence type="ECO:0000313" key="3">
    <source>
        <dbReference type="Proteomes" id="UP000000702"/>
    </source>
</evidence>
<evidence type="ECO:0000256" key="1">
    <source>
        <dbReference type="ARBA" id="ARBA00022737"/>
    </source>
</evidence>
<gene>
    <name evidence="2" type="ORF">TCIL3000_0_00380</name>
</gene>
<comment type="caution">
    <text evidence="2">The sequence shown here is derived from an EMBL/GenBank/DDBJ whole genome shotgun (WGS) entry which is preliminary data.</text>
</comment>
<organism evidence="2 3">
    <name type="scientific">Trypanosoma congolense (strain IL3000)</name>
    <dbReference type="NCBI Taxonomy" id="1068625"/>
    <lineage>
        <taxon>Eukaryota</taxon>
        <taxon>Discoba</taxon>
        <taxon>Euglenozoa</taxon>
        <taxon>Kinetoplastea</taxon>
        <taxon>Metakinetoplastina</taxon>
        <taxon>Trypanosomatida</taxon>
        <taxon>Trypanosomatidae</taxon>
        <taxon>Trypanosoma</taxon>
        <taxon>Nannomonas</taxon>
    </lineage>
</organism>
<proteinExistence type="predicted"/>
<dbReference type="VEuPathDB" id="TriTrypDB:TcIL3000_0_00380"/>
<dbReference type="EMBL" id="CAEQ01001142">
    <property type="protein sequence ID" value="CCD13396.1"/>
    <property type="molecule type" value="Genomic_DNA"/>
</dbReference>
<dbReference type="InterPro" id="IPR002885">
    <property type="entry name" value="PPR_rpt"/>
</dbReference>
<dbReference type="AlphaFoldDB" id="F9W868"/>
<dbReference type="PANTHER" id="PTHR47447">
    <property type="entry name" value="OS03G0856100 PROTEIN"/>
    <property type="match status" value="1"/>
</dbReference>
<dbReference type="Gene3D" id="1.25.40.10">
    <property type="entry name" value="Tetratricopeptide repeat domain"/>
    <property type="match status" value="1"/>
</dbReference>
<dbReference type="Pfam" id="PF01535">
    <property type="entry name" value="PPR"/>
    <property type="match status" value="1"/>
</dbReference>
<reference evidence="2 3" key="2">
    <citation type="journal article" date="2012" name="Proc. Natl. Acad. Sci. U.S.A.">
        <title>Antigenic diversity is generated by distinct evolutionary mechanisms in African trypanosome species.</title>
        <authorList>
            <person name="Jackson A.P."/>
            <person name="Berry A."/>
            <person name="Aslett M."/>
            <person name="Allison H.C."/>
            <person name="Burton P."/>
            <person name="Vavrova-Anderson J."/>
            <person name="Brown R."/>
            <person name="Browne H."/>
            <person name="Corton N."/>
            <person name="Hauser H."/>
            <person name="Gamble J."/>
            <person name="Gilderthorp R."/>
            <person name="Marcello L."/>
            <person name="McQuillan J."/>
            <person name="Otto T.D."/>
            <person name="Quail M.A."/>
            <person name="Sanders M.J."/>
            <person name="van Tonder A."/>
            <person name="Ginger M.L."/>
            <person name="Field M.C."/>
            <person name="Barry J.D."/>
            <person name="Hertz-Fowler C."/>
            <person name="Berriman M."/>
        </authorList>
    </citation>
    <scope>NUCLEOTIDE SEQUENCE [LARGE SCALE GENOMIC DNA]</scope>
    <source>
        <strain evidence="2 3">IL3000</strain>
    </source>
</reference>
<accession>F9W868</accession>
<protein>
    <submittedName>
        <fullName evidence="2">WGS project CAEQ00000000 data, annotated contig 17</fullName>
    </submittedName>
</protein>
<dbReference type="NCBIfam" id="TIGR00756">
    <property type="entry name" value="PPR"/>
    <property type="match status" value="1"/>
</dbReference>
<reference evidence="3" key="1">
    <citation type="submission" date="2011-07" db="EMBL/GenBank/DDBJ databases">
        <title>Divergent evolution of antigenic variation in African trypanosomes.</title>
        <authorList>
            <person name="Jackson A.P."/>
            <person name="Berry A."/>
            <person name="Allison H.C."/>
            <person name="Burton P."/>
            <person name="Anderson J."/>
            <person name="Aslett M."/>
            <person name="Brown R."/>
            <person name="Corton N."/>
            <person name="Harris D."/>
            <person name="Hauser H."/>
            <person name="Gamble J."/>
            <person name="Gilderthorp R."/>
            <person name="McQuillan J."/>
            <person name="Quail M.A."/>
            <person name="Sanders M."/>
            <person name="Van Tonder A."/>
            <person name="Ginger M.L."/>
            <person name="Donelson J.E."/>
            <person name="Field M.C."/>
            <person name="Barry J.D."/>
            <person name="Berriman M."/>
            <person name="Hertz-Fowler C."/>
        </authorList>
    </citation>
    <scope>NUCLEOTIDE SEQUENCE [LARGE SCALE GENOMIC DNA]</scope>
    <source>
        <strain evidence="3">IL3000</strain>
    </source>
</reference>
<sequence>MNKSAGYAELLSSKLRSDKILAHRDALRSAKLRSFLDQHRQASQWSACITALVDASRHNVNITSDMICDAIDRCGKRGMLTTAKKLYTDFHRDINKPRSKPVHIAYMTACAECGDFKEAHSQYLRLKERDAALFKKNAAHVPVVNDDLTSEYLRAALVASTKRLKKGVTANGAEGAGGDGCSDAGSCSTVDVDANNSNRKLRVAEVLPWELALKQFVSLRTGGEGFRGHNLLTPVIVQRVSELLEVAGDWQRCLYFLHSCGQQNILIPPEARDAAISLCYRYGRHGEVVHQMQEMIATRSPPDERSVKLALTSCEEVVAMERLSLLRPCHGQGAWALGVVLFNAMRSNGIEMHQQNYESPLRSCAMAGRWEDALSVLKIMKKDGRPVSVHVYRLVFASRIEQCSSFDEAQRYAGIPAMQNGGMVVYLALLRCCMNLGDWKNFERVNKEMRDREFPETFDKMRLLIEAAYMRCQWHSVLMRFARFESIAGHELKRVVEDKIVRRYDEDFHMPHAILDMVMDAYEHVKNHKDPAVHMAYSAAVRRKGEGTSQLSFTTLSPLVTPQKEWMFSRPEPA</sequence>
<keyword evidence="1" id="KW-0677">Repeat</keyword>
<dbReference type="OMA" id="MRFARFE"/>
<evidence type="ECO:0000313" key="2">
    <source>
        <dbReference type="EMBL" id="CCD13396.1"/>
    </source>
</evidence>
<keyword evidence="3" id="KW-1185">Reference proteome</keyword>
<dbReference type="PANTHER" id="PTHR47447:SF24">
    <property type="entry name" value="PENTATRICOPEPTIDE REPEAT-CONTAINING PROTEIN"/>
    <property type="match status" value="1"/>
</dbReference>